<accession>A0A4R0ITS4</accession>
<dbReference type="InterPro" id="IPR006162">
    <property type="entry name" value="Ppantetheine_attach_site"/>
</dbReference>
<dbReference type="SUPFAM" id="SSF47336">
    <property type="entry name" value="ACP-like"/>
    <property type="match status" value="1"/>
</dbReference>
<feature type="domain" description="Carrier" evidence="4">
    <location>
        <begin position="55"/>
        <end position="96"/>
    </location>
</feature>
<keyword evidence="6" id="KW-1185">Reference proteome</keyword>
<evidence type="ECO:0000313" key="5">
    <source>
        <dbReference type="EMBL" id="TCC34916.1"/>
    </source>
</evidence>
<dbReference type="Proteomes" id="UP000292695">
    <property type="component" value="Unassembled WGS sequence"/>
</dbReference>
<proteinExistence type="predicted"/>
<reference evidence="5 6" key="1">
    <citation type="submission" date="2019-02" db="EMBL/GenBank/DDBJ databases">
        <title>Kribbella capetownensis sp. nov. and Kribbella speibonae sp. nov., isolated from soil.</title>
        <authorList>
            <person name="Curtis S.M."/>
            <person name="Norton I."/>
            <person name="Everest G.J."/>
            <person name="Meyers P.R."/>
        </authorList>
    </citation>
    <scope>NUCLEOTIDE SEQUENCE [LARGE SCALE GENOMIC DNA]</scope>
    <source>
        <strain evidence="5 6">DSM 27082</strain>
    </source>
</reference>
<organism evidence="5 6">
    <name type="scientific">Kribbella sindirgiensis</name>
    <dbReference type="NCBI Taxonomy" id="1124744"/>
    <lineage>
        <taxon>Bacteria</taxon>
        <taxon>Bacillati</taxon>
        <taxon>Actinomycetota</taxon>
        <taxon>Actinomycetes</taxon>
        <taxon>Propionibacteriales</taxon>
        <taxon>Kribbellaceae</taxon>
        <taxon>Kribbella</taxon>
    </lineage>
</organism>
<evidence type="ECO:0000313" key="6">
    <source>
        <dbReference type="Proteomes" id="UP000292695"/>
    </source>
</evidence>
<evidence type="ECO:0000259" key="4">
    <source>
        <dbReference type="Pfam" id="PF00550"/>
    </source>
</evidence>
<dbReference type="EMBL" id="SJKA01000004">
    <property type="protein sequence ID" value="TCC34916.1"/>
    <property type="molecule type" value="Genomic_DNA"/>
</dbReference>
<keyword evidence="1" id="KW-0596">Phosphopantetheine</keyword>
<dbReference type="Pfam" id="PF00550">
    <property type="entry name" value="PP-binding"/>
    <property type="match status" value="1"/>
</dbReference>
<keyword evidence="2" id="KW-0597">Phosphoprotein</keyword>
<evidence type="ECO:0000256" key="2">
    <source>
        <dbReference type="ARBA" id="ARBA00022553"/>
    </source>
</evidence>
<name>A0A4R0ITS4_9ACTN</name>
<dbReference type="InterPro" id="IPR036736">
    <property type="entry name" value="ACP-like_sf"/>
</dbReference>
<gene>
    <name evidence="5" type="ORF">E0H50_13575</name>
</gene>
<sequence>MGGKVRRIPHVFGVPTRYGADEMPRADPAHQEVPTVESNAGDYTLDDFLAELASVVECVKSQTYDIGAATPIAQLGLDSLEMLEVLVMIEQRCSTTLIGDPGLVRATTSEDLYRLAQLNRTNDEPSSRPVAYSQVGRPGE</sequence>
<evidence type="ECO:0000256" key="3">
    <source>
        <dbReference type="SAM" id="MobiDB-lite"/>
    </source>
</evidence>
<comment type="caution">
    <text evidence="5">The sequence shown here is derived from an EMBL/GenBank/DDBJ whole genome shotgun (WGS) entry which is preliminary data.</text>
</comment>
<dbReference type="AlphaFoldDB" id="A0A4R0ITS4"/>
<dbReference type="InterPro" id="IPR009081">
    <property type="entry name" value="PP-bd_ACP"/>
</dbReference>
<dbReference type="PROSITE" id="PS00012">
    <property type="entry name" value="PHOSPHOPANTETHEINE"/>
    <property type="match status" value="1"/>
</dbReference>
<dbReference type="Gene3D" id="1.10.1200.10">
    <property type="entry name" value="ACP-like"/>
    <property type="match status" value="1"/>
</dbReference>
<feature type="region of interest" description="Disordered" evidence="3">
    <location>
        <begin position="121"/>
        <end position="140"/>
    </location>
</feature>
<evidence type="ECO:0000256" key="1">
    <source>
        <dbReference type="ARBA" id="ARBA00022450"/>
    </source>
</evidence>
<protein>
    <submittedName>
        <fullName evidence="5">Acyl carrier protein</fullName>
    </submittedName>
</protein>